<proteinExistence type="predicted"/>
<feature type="transmembrane region" description="Helical" evidence="2">
    <location>
        <begin position="93"/>
        <end position="114"/>
    </location>
</feature>
<feature type="transmembrane region" description="Helical" evidence="2">
    <location>
        <begin position="1084"/>
        <end position="1102"/>
    </location>
</feature>
<feature type="transmembrane region" description="Helical" evidence="2">
    <location>
        <begin position="1180"/>
        <end position="1197"/>
    </location>
</feature>
<feature type="transmembrane region" description="Helical" evidence="2">
    <location>
        <begin position="643"/>
        <end position="662"/>
    </location>
</feature>
<feature type="transmembrane region" description="Helical" evidence="2">
    <location>
        <begin position="609"/>
        <end position="631"/>
    </location>
</feature>
<feature type="transmembrane region" description="Helical" evidence="2">
    <location>
        <begin position="1004"/>
        <end position="1021"/>
    </location>
</feature>
<feature type="transmembrane region" description="Helical" evidence="2">
    <location>
        <begin position="1052"/>
        <end position="1072"/>
    </location>
</feature>
<feature type="transmembrane region" description="Helical" evidence="2">
    <location>
        <begin position="1259"/>
        <end position="1277"/>
    </location>
</feature>
<feature type="transmembrane region" description="Helical" evidence="2">
    <location>
        <begin position="305"/>
        <end position="326"/>
    </location>
</feature>
<dbReference type="Pfam" id="PF13962">
    <property type="entry name" value="PGG"/>
    <property type="match status" value="6"/>
</dbReference>
<feature type="transmembrane region" description="Helical" evidence="2">
    <location>
        <begin position="927"/>
        <end position="946"/>
    </location>
</feature>
<feature type="transmembrane region" description="Helical" evidence="2">
    <location>
        <begin position="895"/>
        <end position="915"/>
    </location>
</feature>
<dbReference type="PANTHER" id="PTHR24177:SF323">
    <property type="entry name" value="EMBRYOGENESIS TRANSMEMBRANE PROTEIN-LIKE"/>
    <property type="match status" value="1"/>
</dbReference>
<feature type="transmembrane region" description="Helical" evidence="2">
    <location>
        <begin position="120"/>
        <end position="142"/>
    </location>
</feature>
<feature type="region of interest" description="Disordered" evidence="1">
    <location>
        <begin position="1"/>
        <end position="30"/>
    </location>
</feature>
<feature type="transmembrane region" description="Helical" evidence="2">
    <location>
        <begin position="1114"/>
        <end position="1136"/>
    </location>
</feature>
<feature type="transmembrane region" description="Helical" evidence="2">
    <location>
        <begin position="278"/>
        <end position="298"/>
    </location>
</feature>
<keyword evidence="2" id="KW-0472">Membrane</keyword>
<accession>R7W7V3</accession>
<feature type="domain" description="PGG" evidence="3">
    <location>
        <begin position="1171"/>
        <end position="1282"/>
    </location>
</feature>
<feature type="transmembrane region" description="Helical" evidence="2">
    <location>
        <begin position="694"/>
        <end position="715"/>
    </location>
</feature>
<feature type="compositionally biased region" description="Polar residues" evidence="1">
    <location>
        <begin position="15"/>
        <end position="30"/>
    </location>
</feature>
<feature type="transmembrane region" description="Helical" evidence="2">
    <location>
        <begin position="952"/>
        <end position="971"/>
    </location>
</feature>
<feature type="transmembrane region" description="Helical" evidence="2">
    <location>
        <begin position="564"/>
        <end position="589"/>
    </location>
</feature>
<dbReference type="GO" id="GO:0016020">
    <property type="term" value="C:membrane"/>
    <property type="evidence" value="ECO:0007669"/>
    <property type="project" value="TreeGrafter"/>
</dbReference>
<feature type="domain" description="PGG" evidence="3">
    <location>
        <begin position="648"/>
        <end position="749"/>
    </location>
</feature>
<keyword evidence="2" id="KW-0812">Transmembrane</keyword>
<feature type="transmembrane region" description="Helical" evidence="2">
    <location>
        <begin position="847"/>
        <end position="864"/>
    </location>
</feature>
<dbReference type="PANTHER" id="PTHR24177">
    <property type="entry name" value="CASKIN"/>
    <property type="match status" value="1"/>
</dbReference>
<dbReference type="InterPro" id="IPR026961">
    <property type="entry name" value="PGG_dom"/>
</dbReference>
<feature type="domain" description="PGG" evidence="3">
    <location>
        <begin position="840"/>
        <end position="950"/>
    </location>
</feature>
<keyword evidence="2" id="KW-1133">Transmembrane helix</keyword>
<evidence type="ECO:0000256" key="1">
    <source>
        <dbReference type="SAM" id="MobiDB-lite"/>
    </source>
</evidence>
<name>R7W7V3_AEGTA</name>
<feature type="domain" description="PGG" evidence="3">
    <location>
        <begin position="220"/>
        <end position="329"/>
    </location>
</feature>
<sequence>MESEPQPGNGHEPHNTTSQQQKHQCDDQTPSSADEAELLWNLRKYLILLATLSATITYEAGLAQPGGLWPDNQQGYLASDVVMFLSRTKRYGMFFYCNTTAFITSLIVLILVLVRELRWNAIWLRSLQFALLLDLLGLVGAYAARNRREVRTSVYIWVLLVGIFTYVGLHVVFFRHLAPEWLGEIFRDIQRFWEDSIAHIFHRRHNIKHELDAPIEDEKESLEKNHGFFLVVATLAATKTYTAGLSPPGGRSYWYDNKGSHIAGDLVLRDKYPLGFNAFMFFNKTAFSGSFVIIIMLLSKMGVNYIAMSNVLRLWILISLMATYAVGSRRKIHTSIFVFSLFSAVLLHLIIQWVAPIVPKPEFIRKCIKWMEGEQNKLILQLNSFMDSFSRSIGQVTRLQYDGQHSYRNGTSRTVNNVKDDLGKLQTYLLWFAILATTITYQAGLHPPEATKVSNTARSSGNIQHISSGISPPGGFWTDNRDGHQAAGSCRTVSASVYVILISSIVLACIMIQVLLLKFAKDMVIDFFDWMFHITTFKRLNLPKNCDGSIKGNKKTSQKWREDLMLIGASAVSFAYQAGLLPPGALWVADRDGHFTRDLAIYDTHLVQYKVFFYCNATVFMASTVVVILLLNTTMRKYKGYSLAMKTTMMMGLLATVTYTAGLSPPGGFWPDNNGSHIAGDPVLQDHYPRRFKAFMACNSTAFSGSLVIIIMLLSKAGVNHISKSNVLRLWVLISLLGLMAAYAAGSCREVRTSIFVFSLVGAFRLYLIIQWVAPMVPKPGFIREWIKWMEGEQNKLMLKVNSFMDSCSRSSGQVTPLEYDRQHSYNNDASNTVSNVKDDLGKLRTYLLLLGILAVTITYQAGLHPPGGFWPDSRDEHLAGDPILEAIHPMWYKTFFYCNATAFVASLVIITLLQSQLITIGAMRRYVLQTAMVFDLFSIMGAYAAGSSRALSTSIYVIILVILVFSYVVLHSVLFVDARVPDESAQQQDDNPEVKDLEKRRKFLMMLAILAESSTYQAGISPPGGFWADNRDSHEAGHPLFSDEFPRRYQAFIYLNSTAFMASLAVIMLLISRRLCHKGLQGYTLRACVLLDLISLMGAFATGSCRKVSVSVYVILVLAAVFACIMILVLVLTFAKDKVINFFNWMFHITAFKRPNPPKNHDRSIKVNKKTSQKWRKDLMLIGTFTVSVTYQAGLLPPGALWPDDRDGHFTGDPVIHDTHPIRYKVFFYCNATAFMASMVIVIMLLNSTISKYKRSLLAMKTAMVMDLLGLLGAYAAGSCRNLKTSAYIFALVIAVFIYIVIHIFLSFDKMARLVRTMGEQWMPCLTKIWVLIEIEPSNHDPSTEQP</sequence>
<organism evidence="4">
    <name type="scientific">Aegilops tauschii</name>
    <name type="common">Tausch's goatgrass</name>
    <name type="synonym">Aegilops squarrosa</name>
    <dbReference type="NCBI Taxonomy" id="37682"/>
    <lineage>
        <taxon>Eukaryota</taxon>
        <taxon>Viridiplantae</taxon>
        <taxon>Streptophyta</taxon>
        <taxon>Embryophyta</taxon>
        <taxon>Tracheophyta</taxon>
        <taxon>Spermatophyta</taxon>
        <taxon>Magnoliopsida</taxon>
        <taxon>Liliopsida</taxon>
        <taxon>Poales</taxon>
        <taxon>Poaceae</taxon>
        <taxon>BOP clade</taxon>
        <taxon>Pooideae</taxon>
        <taxon>Triticodae</taxon>
        <taxon>Triticeae</taxon>
        <taxon>Triticinae</taxon>
        <taxon>Aegilops</taxon>
    </lineage>
</organism>
<feature type="transmembrane region" description="Helical" evidence="2">
    <location>
        <begin position="154"/>
        <end position="174"/>
    </location>
</feature>
<feature type="transmembrane region" description="Helical" evidence="2">
    <location>
        <begin position="332"/>
        <end position="355"/>
    </location>
</feature>
<evidence type="ECO:0000313" key="4">
    <source>
        <dbReference type="EnsemblPlants" id="EMT17796"/>
    </source>
</evidence>
<feature type="domain" description="PGG" evidence="3">
    <location>
        <begin position="39"/>
        <end position="144"/>
    </location>
</feature>
<feature type="transmembrane region" description="Helical" evidence="2">
    <location>
        <begin position="1289"/>
        <end position="1309"/>
    </location>
</feature>
<reference evidence="4" key="1">
    <citation type="submission" date="2015-06" db="UniProtKB">
        <authorList>
            <consortium name="EnsemblPlants"/>
        </authorList>
    </citation>
    <scope>IDENTIFICATION</scope>
</reference>
<feature type="transmembrane region" description="Helical" evidence="2">
    <location>
        <begin position="727"/>
        <end position="745"/>
    </location>
</feature>
<feature type="domain" description="PGG" evidence="3">
    <location>
        <begin position="996"/>
        <end position="1107"/>
    </location>
</feature>
<feature type="transmembrane region" description="Helical" evidence="2">
    <location>
        <begin position="495"/>
        <end position="517"/>
    </location>
</feature>
<protein>
    <recommendedName>
        <fullName evidence="3">PGG domain-containing protein</fullName>
    </recommendedName>
</protein>
<evidence type="ECO:0000256" key="2">
    <source>
        <dbReference type="SAM" id="Phobius"/>
    </source>
</evidence>
<evidence type="ECO:0000259" key="3">
    <source>
        <dbReference type="Pfam" id="PF13962"/>
    </source>
</evidence>
<dbReference type="EnsemblPlants" id="EMT17796">
    <property type="protein sequence ID" value="EMT17796"/>
    <property type="gene ID" value="F775_23498"/>
</dbReference>
<feature type="transmembrane region" description="Helical" evidence="2">
    <location>
        <begin position="751"/>
        <end position="774"/>
    </location>
</feature>
<feature type="transmembrane region" description="Helical" evidence="2">
    <location>
        <begin position="1227"/>
        <end position="1247"/>
    </location>
</feature>